<feature type="region of interest" description="Disordered" evidence="1">
    <location>
        <begin position="92"/>
        <end position="112"/>
    </location>
</feature>
<sequence>MAEHKTKTQTMTFNILIPNIFPINTRNAATAGMITALVFSCEWPGARPRALNQARGVETRQGESVPRWAKAGKWVADQGRFLTLEPAVHRPVPESFSESLSRSSAFTLRPPK</sequence>
<dbReference type="Proteomes" id="UP001515641">
    <property type="component" value="Unassembled WGS sequence"/>
</dbReference>
<organism evidence="2 3">
    <name type="scientific">Chromobacterium fluminis</name>
    <dbReference type="NCBI Taxonomy" id="3044269"/>
    <lineage>
        <taxon>Bacteria</taxon>
        <taxon>Pseudomonadati</taxon>
        <taxon>Pseudomonadota</taxon>
        <taxon>Betaproteobacteria</taxon>
        <taxon>Neisseriales</taxon>
        <taxon>Chromobacteriaceae</taxon>
        <taxon>Chromobacterium</taxon>
    </lineage>
</organism>
<reference evidence="2 3" key="1">
    <citation type="submission" date="2020-03" db="EMBL/GenBank/DDBJ databases">
        <title>Draft genome sequence of environmentally isolated cultures.</title>
        <authorList>
            <person name="Wilson H.S."/>
            <person name="De Leon M.E."/>
        </authorList>
    </citation>
    <scope>NUCLEOTIDE SEQUENCE [LARGE SCALE GENOMIC DNA]</scope>
    <source>
        <strain evidence="2 3">HSC-31F16</strain>
    </source>
</reference>
<gene>
    <name evidence="2" type="ORF">HA052_21410</name>
</gene>
<feature type="compositionally biased region" description="Low complexity" evidence="1">
    <location>
        <begin position="95"/>
        <end position="104"/>
    </location>
</feature>
<proteinExistence type="predicted"/>
<accession>A0ABX0LE03</accession>
<comment type="caution">
    <text evidence="2">The sequence shown here is derived from an EMBL/GenBank/DDBJ whole genome shotgun (WGS) entry which is preliminary data.</text>
</comment>
<dbReference type="RefSeq" id="WP_166453508.1">
    <property type="nucleotide sequence ID" value="NZ_JAAOMA010000041.1"/>
</dbReference>
<name>A0ABX0LE03_9NEIS</name>
<keyword evidence="3" id="KW-1185">Reference proteome</keyword>
<evidence type="ECO:0000313" key="3">
    <source>
        <dbReference type="Proteomes" id="UP001515641"/>
    </source>
</evidence>
<evidence type="ECO:0000256" key="1">
    <source>
        <dbReference type="SAM" id="MobiDB-lite"/>
    </source>
</evidence>
<evidence type="ECO:0000313" key="2">
    <source>
        <dbReference type="EMBL" id="NHR07752.1"/>
    </source>
</evidence>
<protein>
    <submittedName>
        <fullName evidence="2">Uncharacterized protein</fullName>
    </submittedName>
</protein>
<dbReference type="EMBL" id="JAAOMA010000041">
    <property type="protein sequence ID" value="NHR07752.1"/>
    <property type="molecule type" value="Genomic_DNA"/>
</dbReference>